<gene>
    <name evidence="3" type="ORF">BBD41_04975</name>
</gene>
<feature type="chain" id="PRO_5008535505" description="Secreted protein" evidence="2">
    <location>
        <begin position="22"/>
        <end position="311"/>
    </location>
</feature>
<feature type="region of interest" description="Disordered" evidence="1">
    <location>
        <begin position="25"/>
        <end position="85"/>
    </location>
</feature>
<evidence type="ECO:0000313" key="3">
    <source>
        <dbReference type="EMBL" id="ANY71994.1"/>
    </source>
</evidence>
<reference evidence="3" key="1">
    <citation type="submission" date="2016-08" db="EMBL/GenBank/DDBJ databases">
        <title>Complete Genome Seqeunce of Paenibacillus sp. nov. IHBB 9852 from high altitute lake of Indian trans-Himalayas.</title>
        <authorList>
            <person name="Kiran S."/>
            <person name="Swarnkar M.K."/>
            <person name="Rana A."/>
            <person name="Tewari R."/>
            <person name="Gulati A."/>
        </authorList>
    </citation>
    <scope>NUCLEOTIDE SEQUENCE [LARGE SCALE GENOMIC DNA]</scope>
    <source>
        <strain evidence="3">IHBB 9852</strain>
    </source>
</reference>
<proteinExistence type="predicted"/>
<evidence type="ECO:0000256" key="2">
    <source>
        <dbReference type="SAM" id="SignalP"/>
    </source>
</evidence>
<dbReference type="GeneID" id="48307578"/>
<feature type="compositionally biased region" description="Basic and acidic residues" evidence="1">
    <location>
        <begin position="52"/>
        <end position="78"/>
    </location>
</feature>
<feature type="compositionally biased region" description="Polar residues" evidence="1">
    <location>
        <begin position="29"/>
        <end position="38"/>
    </location>
</feature>
<keyword evidence="2" id="KW-0732">Signal</keyword>
<organism evidence="3">
    <name type="scientific">Paenibacillus ihbetae</name>
    <dbReference type="NCBI Taxonomy" id="1870820"/>
    <lineage>
        <taxon>Bacteria</taxon>
        <taxon>Bacillati</taxon>
        <taxon>Bacillota</taxon>
        <taxon>Bacilli</taxon>
        <taxon>Bacillales</taxon>
        <taxon>Paenibacillaceae</taxon>
        <taxon>Paenibacillus</taxon>
    </lineage>
</organism>
<dbReference type="AlphaFoldDB" id="A0A1B2DW99"/>
<dbReference type="KEGG" id="pib:BBD41_04975"/>
<accession>A0A1B2DW99</accession>
<dbReference type="EMBL" id="CP016809">
    <property type="protein sequence ID" value="ANY71994.1"/>
    <property type="molecule type" value="Genomic_DNA"/>
</dbReference>
<evidence type="ECO:0008006" key="4">
    <source>
        <dbReference type="Google" id="ProtNLM"/>
    </source>
</evidence>
<evidence type="ECO:0000256" key="1">
    <source>
        <dbReference type="SAM" id="MobiDB-lite"/>
    </source>
</evidence>
<protein>
    <recommendedName>
        <fullName evidence="4">Secreted protein</fullName>
    </recommendedName>
</protein>
<dbReference type="RefSeq" id="WP_099476882.1">
    <property type="nucleotide sequence ID" value="NZ_CP016809.1"/>
</dbReference>
<sequence>MSKKMALLTLTTLLAFGFFTGCDDPNPGGDSNSGNQRSPQDKAGGEGQAEGQGEHGAHAAHGAHAEHGTHGAHAEHGTGHGTSSNEYKAVFQFDGAVKAGSEADLTIHITDRGQPVQQFDVNHEKLMHLIIVNDDLSYFEHIHPDYLENGSFTVNTIFPAGGKYKLFADFVPKGAFGATLSEWVTIPGEEHPQTPVKPDTNLVQQVDGKRVELSLSNTLSNEEAVLTFEFQDAATKQGIDNLEPYLGAVGHVVILSADAEQYLHVHPVDEGGTGPRAEFATSFPKSGIYKIWGQFQHKNKVITTAFVVEIQ</sequence>
<name>A0A1B2DW99_9BACL</name>
<feature type="signal peptide" evidence="2">
    <location>
        <begin position="1"/>
        <end position="21"/>
    </location>
</feature>
<dbReference type="PROSITE" id="PS51257">
    <property type="entry name" value="PROKAR_LIPOPROTEIN"/>
    <property type="match status" value="1"/>
</dbReference>